<dbReference type="PANTHER" id="PTHR40375:SF2">
    <property type="entry name" value="SPORULATION-SPECIFIC PROTEIN 22"/>
    <property type="match status" value="1"/>
</dbReference>
<proteinExistence type="predicted"/>
<dbReference type="GO" id="GO:0051321">
    <property type="term" value="P:meiotic cell cycle"/>
    <property type="evidence" value="ECO:0007669"/>
    <property type="project" value="UniProtKB-KW"/>
</dbReference>
<comment type="caution">
    <text evidence="2">The sequence shown here is derived from an EMBL/GenBank/DDBJ whole genome shotgun (WGS) entry which is preliminary data.</text>
</comment>
<keyword evidence="3" id="KW-1185">Reference proteome</keyword>
<dbReference type="Pfam" id="PF08631">
    <property type="entry name" value="SPO22"/>
    <property type="match status" value="1"/>
</dbReference>
<dbReference type="InParanoid" id="A0A1Y2EWJ1"/>
<dbReference type="GO" id="GO:0090173">
    <property type="term" value="P:regulation of synaptonemal complex assembly"/>
    <property type="evidence" value="ECO:0007669"/>
    <property type="project" value="InterPro"/>
</dbReference>
<dbReference type="EMBL" id="MCGR01000036">
    <property type="protein sequence ID" value="ORY75928.1"/>
    <property type="molecule type" value="Genomic_DNA"/>
</dbReference>
<evidence type="ECO:0000313" key="2">
    <source>
        <dbReference type="EMBL" id="ORY75928.1"/>
    </source>
</evidence>
<dbReference type="InterPro" id="IPR013940">
    <property type="entry name" value="Spo22/ZIP4/TEX11"/>
</dbReference>
<dbReference type="Proteomes" id="UP000193467">
    <property type="component" value="Unassembled WGS sequence"/>
</dbReference>
<evidence type="ECO:0000313" key="3">
    <source>
        <dbReference type="Proteomes" id="UP000193467"/>
    </source>
</evidence>
<dbReference type="InterPro" id="IPR039057">
    <property type="entry name" value="Spo22/ZIP4"/>
</dbReference>
<dbReference type="PANTHER" id="PTHR40375">
    <property type="entry name" value="SPORULATION-SPECIFIC PROTEIN 22"/>
    <property type="match status" value="1"/>
</dbReference>
<sequence>MALTPAPAPRKRAKLDTFAASLDELISQLQTINSSLASDSAPSHSSLIRELNSLTLKREAFEGSLRRVKKQLEEVEQSKDWREELDRDGVELWNRSTALKDSWDDFGSATENDKAKEVIALIRLNAFKIIRLGAPEPLEEKDHVALLALSTKTYTALSSSTNLAAADDILSVGAEHCASISLGPPLDGSQGARASPPLSTVRIVLAHYTTRITLSIQSGKMGVAEWIKSKIKDELFGFLQEREICKVANTAHEAGRWMLASKARRESSSSAADEGESAKALPWLLWAFELLEGVQGEASEAMKINVLSVLVEAYLDPSAGSSRLEKADQTLIKLLRLQPTAALWRRRIKLLVARSAGDGEITRAFVEASTAVTPWTEDEGARLLQELHKLPDNRRSLKSGVYEALVDVAIQMQQREACNRDSMSEGSASTSSISPTSPFLAQVVMSAVLSIKSGPSLHTLFEHISGAAPSFQLDPQSAFLCTTYIWRSADKAHAQGKTEEAAELCLLCTKPMLAAMKETTWSKSFRKAALCYGELKKYDEAEKSIAHDSSAKGRFLRLYNLIGNARYEEAAALIEAMVSAEGFYLQLLLWTAKAAQEAGSDPLLSKVLECLITYSARHEEAVVGVDCMVLFRQLIRLLMYQLSDEEEEVNAELLSLLRGHFAAALKLATRLSKQTPIPEKLAQGVAWLYRIGYNLCTRFINNPALGSSSCSFFGVIASLIELETSLSTSTNPKDLATLMRCRLVALTEDLNSARAASTTTSAGVDAYKKLLSHLDKLETDCAELSRGKPRNEQLERTRETLGALKLEAFAALGDWGRALELAEADSSVRTEKSIKILAQKAVEDDSCPPAIVLEILKATLKNLFGRGDLDTIRLMAGLLLEDKPDEAFEYFSIAVSFLASLSSYPIEEQSWLTISAWDKGIDAFTGHHPSAGHQWCSLALRLARSSQAPLLAKQMENDYKSLCEKFPEDGEEEMRG</sequence>
<dbReference type="AlphaFoldDB" id="A0A1Y2EWJ1"/>
<dbReference type="OrthoDB" id="65716at2759"/>
<protein>
    <recommendedName>
        <fullName evidence="4">Protein ZIP4 homolog</fullName>
    </recommendedName>
</protein>
<accession>A0A1Y2EWJ1</accession>
<name>A0A1Y2EWJ1_9BASI</name>
<organism evidence="2 3">
    <name type="scientific">Leucosporidium creatinivorum</name>
    <dbReference type="NCBI Taxonomy" id="106004"/>
    <lineage>
        <taxon>Eukaryota</taxon>
        <taxon>Fungi</taxon>
        <taxon>Dikarya</taxon>
        <taxon>Basidiomycota</taxon>
        <taxon>Pucciniomycotina</taxon>
        <taxon>Microbotryomycetes</taxon>
        <taxon>Leucosporidiales</taxon>
        <taxon>Leucosporidium</taxon>
    </lineage>
</organism>
<evidence type="ECO:0008006" key="4">
    <source>
        <dbReference type="Google" id="ProtNLM"/>
    </source>
</evidence>
<evidence type="ECO:0000256" key="1">
    <source>
        <dbReference type="ARBA" id="ARBA00023254"/>
    </source>
</evidence>
<gene>
    <name evidence="2" type="ORF">BCR35DRAFT_332925</name>
</gene>
<reference evidence="2 3" key="1">
    <citation type="submission" date="2016-07" db="EMBL/GenBank/DDBJ databases">
        <title>Pervasive Adenine N6-methylation of Active Genes in Fungi.</title>
        <authorList>
            <consortium name="DOE Joint Genome Institute"/>
            <person name="Mondo S.J."/>
            <person name="Dannebaum R.O."/>
            <person name="Kuo R.C."/>
            <person name="Labutti K."/>
            <person name="Haridas S."/>
            <person name="Kuo A."/>
            <person name="Salamov A."/>
            <person name="Ahrendt S.R."/>
            <person name="Lipzen A."/>
            <person name="Sullivan W."/>
            <person name="Andreopoulos W.B."/>
            <person name="Clum A."/>
            <person name="Lindquist E."/>
            <person name="Daum C."/>
            <person name="Ramamoorthy G.K."/>
            <person name="Gryganskyi A."/>
            <person name="Culley D."/>
            <person name="Magnuson J.K."/>
            <person name="James T.Y."/>
            <person name="O'Malley M.A."/>
            <person name="Stajich J.E."/>
            <person name="Spatafora J.W."/>
            <person name="Visel A."/>
            <person name="Grigoriev I.V."/>
        </authorList>
    </citation>
    <scope>NUCLEOTIDE SEQUENCE [LARGE SCALE GENOMIC DNA]</scope>
    <source>
        <strain evidence="2 3">62-1032</strain>
    </source>
</reference>
<keyword evidence="1" id="KW-0469">Meiosis</keyword>
<dbReference type="STRING" id="106004.A0A1Y2EWJ1"/>